<gene>
    <name evidence="1" type="ORF">ACFSQ0_00485</name>
</gene>
<dbReference type="Pfam" id="PF13585">
    <property type="entry name" value="CHU_C"/>
    <property type="match status" value="1"/>
</dbReference>
<dbReference type="Gene3D" id="2.60.40.10">
    <property type="entry name" value="Immunoglobulins"/>
    <property type="match status" value="1"/>
</dbReference>
<protein>
    <submittedName>
        <fullName evidence="1">Gliding motility-associated C-terminal domain-containing protein</fullName>
    </submittedName>
</protein>
<organism evidence="1 2">
    <name type="scientific">Mesonia sediminis</name>
    <dbReference type="NCBI Taxonomy" id="1703946"/>
    <lineage>
        <taxon>Bacteria</taxon>
        <taxon>Pseudomonadati</taxon>
        <taxon>Bacteroidota</taxon>
        <taxon>Flavobacteriia</taxon>
        <taxon>Flavobacteriales</taxon>
        <taxon>Flavobacteriaceae</taxon>
        <taxon>Mesonia</taxon>
    </lineage>
</organism>
<dbReference type="Proteomes" id="UP001597357">
    <property type="component" value="Unassembled WGS sequence"/>
</dbReference>
<evidence type="ECO:0000313" key="2">
    <source>
        <dbReference type="Proteomes" id="UP001597357"/>
    </source>
</evidence>
<sequence>MNMKLLNLPLIDTRWLVILVGVLGFSINSAMAQCTTPPPVGESLQDFCSQTSWNNGGFNVSEGDVLTDLLISGENLTWYDDNNGVPGNPIANPSAEEMVDGATYYVTQTPAGGCESNPLVITVNDKGCGCIENRTFETQEGQADYSGYSFYKQPYQAGHKTCGGTTLGANTITGGDQDASIVASGIDPMVQTANVPMTNPNNPSSQRSLRLNSNSTGQVAHATTEFVAGEVFVFNFSMILENPSNPHTYDELPHFQVRVYDVASGDLYADRCIVSIPTDCIFTDDTGNNLLFSEWSCVKINTLGLVGQRVRVEFTATDCTLGGHYGYTYIDDLFVGDEADANCDDPAFGYVAIDNLQTTGNNGEEGCVIGATSTTTGACGTSNIADALPFPLEVCGTYVLPQSSGNPATIDQFRLDIIQNNTVVGSLTNPTLDPVNGTFCFTVTAQDVNASPYGQFNFETYAEFGLNCGQPQVVPIDDQTSIDICPDAGCPAPITVCDDTGTGIGTFDLTQATPQIQASWAAGDLDITYYETEADAFAASGNEITNLSAYNNTIAYEQVIYARVDWNPNGVTGSDCFYLVKVELNVDALPVINIDTDRTVCGSSSSVSTNIVATPDNLADLEDIKYVWFKDGVQLPHTGSYYTATEPGQYTFTVSNNDCEVSETVNVEVIEFDVDLGDPMVEICSNSSYTITANIIDNTSAGMDMSQVTYAWSNGETTPSIDVTESGDYSVDVTYEGCTVTEMINVQLAIEPIVSLGEDITFCAGESNQLMADVSNFTDTSGLEFTWFRDDVEITGETGTMLNVSEAGVYKVKVNQVGVGNCFGESTVNVGFYANENCVISQGLSPDTTPGENDNFDLAFLDDRTGISSLQVFNRYGRIVFEKNNYRDSFIGQDKDGNKLPTGTYFYVIEFKQEDAVFGKSKKGWIYINREAN</sequence>
<accession>A0ABW5S9G5</accession>
<evidence type="ECO:0000313" key="1">
    <source>
        <dbReference type="EMBL" id="MFD2696460.1"/>
    </source>
</evidence>
<reference evidence="2" key="1">
    <citation type="journal article" date="2019" name="Int. J. Syst. Evol. Microbiol.">
        <title>The Global Catalogue of Microorganisms (GCM) 10K type strain sequencing project: providing services to taxonomists for standard genome sequencing and annotation.</title>
        <authorList>
            <consortium name="The Broad Institute Genomics Platform"/>
            <consortium name="The Broad Institute Genome Sequencing Center for Infectious Disease"/>
            <person name="Wu L."/>
            <person name="Ma J."/>
        </authorList>
    </citation>
    <scope>NUCLEOTIDE SEQUENCE [LARGE SCALE GENOMIC DNA]</scope>
    <source>
        <strain evidence="2">KCTC 42255</strain>
    </source>
</reference>
<dbReference type="EMBL" id="JBHULZ010000004">
    <property type="protein sequence ID" value="MFD2696460.1"/>
    <property type="molecule type" value="Genomic_DNA"/>
</dbReference>
<dbReference type="RefSeq" id="WP_379042592.1">
    <property type="nucleotide sequence ID" value="NZ_JBHULZ010000004.1"/>
</dbReference>
<comment type="caution">
    <text evidence="1">The sequence shown here is derived from an EMBL/GenBank/DDBJ whole genome shotgun (WGS) entry which is preliminary data.</text>
</comment>
<proteinExistence type="predicted"/>
<name>A0ABW5S9G5_9FLAO</name>
<dbReference type="InterPro" id="IPR013783">
    <property type="entry name" value="Ig-like_fold"/>
</dbReference>
<keyword evidence="2" id="KW-1185">Reference proteome</keyword>